<proteinExistence type="inferred from homology"/>
<dbReference type="PANTHER" id="PTHR43094">
    <property type="entry name" value="AMINOTRANSFERASE"/>
    <property type="match status" value="1"/>
</dbReference>
<dbReference type="InterPro" id="IPR005814">
    <property type="entry name" value="Aminotrans_3"/>
</dbReference>
<protein>
    <submittedName>
        <fullName evidence="5">Aspartate aminotransferase family protein</fullName>
    </submittedName>
</protein>
<evidence type="ECO:0000256" key="3">
    <source>
        <dbReference type="ARBA" id="ARBA00022898"/>
    </source>
</evidence>
<dbReference type="EMBL" id="JARHUD010000001">
    <property type="protein sequence ID" value="MDF2094697.1"/>
    <property type="molecule type" value="Genomic_DNA"/>
</dbReference>
<sequence length="445" mass="48070">MTRILHRDPKQTLPTAVAGSGPYIIDAEGKRYLDASGGAAVSCLGHSYKPVVEAIKAQLDRLPYAHTGFFTNEPSEALAEHLIDRAPEGLEKVYFLSGGSEANETALKLARQYFHEKGETQRRWFISRRQSYHGNTLGALSIGGNPGRRAVYEPILMPAHHIAPCYAYRERQDTESEEAYGLRVANELEAMLQQLGPDTVIGFVAETVVGATLGAVPAVPGYFKRVREICDQYGILLILDEVMSGMGRTGTLFACDQESIAPDLLTCAKGLGAGYQPIGACLISGKIHDTIVGGSGAFQHGFTYIGHATACAGALAVQQTIERESLLDQVGKRGGELTAALIERFGKHPNIGDIRGRGLFLGLELVEDRASKQPFDPALKLHAHIKHNAMQEGLMCYPGGGTVDGRAGDHVLLAPPYIIEEEQVAEIVDKLGRAIERSLTEVRAT</sequence>
<comment type="similarity">
    <text evidence="2 4">Belongs to the class-III pyridoxal-phosphate-dependent aminotransferase family.</text>
</comment>
<reference evidence="5 6" key="1">
    <citation type="submission" date="2023-03" db="EMBL/GenBank/DDBJ databases">
        <title>Fodinicurvata sp. CAU 1616 isolated from sea sendiment.</title>
        <authorList>
            <person name="Kim W."/>
        </authorList>
    </citation>
    <scope>NUCLEOTIDE SEQUENCE [LARGE SCALE GENOMIC DNA]</scope>
    <source>
        <strain evidence="5 6">CAU 1616</strain>
    </source>
</reference>
<keyword evidence="5" id="KW-0808">Transferase</keyword>
<evidence type="ECO:0000256" key="1">
    <source>
        <dbReference type="ARBA" id="ARBA00001933"/>
    </source>
</evidence>
<dbReference type="InterPro" id="IPR015424">
    <property type="entry name" value="PyrdxlP-dep_Trfase"/>
</dbReference>
<dbReference type="NCBIfam" id="NF005685">
    <property type="entry name" value="PRK07483.1"/>
    <property type="match status" value="1"/>
</dbReference>
<comment type="caution">
    <text evidence="5">The sequence shown here is derived from an EMBL/GenBank/DDBJ whole genome shotgun (WGS) entry which is preliminary data.</text>
</comment>
<evidence type="ECO:0000256" key="2">
    <source>
        <dbReference type="ARBA" id="ARBA00008954"/>
    </source>
</evidence>
<comment type="cofactor">
    <cofactor evidence="1">
        <name>pyridoxal 5'-phosphate</name>
        <dbReference type="ChEBI" id="CHEBI:597326"/>
    </cofactor>
</comment>
<keyword evidence="6" id="KW-1185">Reference proteome</keyword>
<organism evidence="5 6">
    <name type="scientific">Aquibaculum arenosum</name>
    <dbReference type="NCBI Taxonomy" id="3032591"/>
    <lineage>
        <taxon>Bacteria</taxon>
        <taxon>Pseudomonadati</taxon>
        <taxon>Pseudomonadota</taxon>
        <taxon>Alphaproteobacteria</taxon>
        <taxon>Rhodospirillales</taxon>
        <taxon>Rhodovibrionaceae</taxon>
        <taxon>Aquibaculum</taxon>
    </lineage>
</organism>
<accession>A0ABT5YID3</accession>
<dbReference type="PANTHER" id="PTHR43094:SF1">
    <property type="entry name" value="AMINOTRANSFERASE CLASS-III"/>
    <property type="match status" value="1"/>
</dbReference>
<keyword evidence="5" id="KW-0032">Aminotransferase</keyword>
<evidence type="ECO:0000313" key="6">
    <source>
        <dbReference type="Proteomes" id="UP001215503"/>
    </source>
</evidence>
<dbReference type="SUPFAM" id="SSF53383">
    <property type="entry name" value="PLP-dependent transferases"/>
    <property type="match status" value="1"/>
</dbReference>
<dbReference type="GO" id="GO:0008483">
    <property type="term" value="F:transaminase activity"/>
    <property type="evidence" value="ECO:0007669"/>
    <property type="project" value="UniProtKB-KW"/>
</dbReference>
<dbReference type="InterPro" id="IPR015422">
    <property type="entry name" value="PyrdxlP-dep_Trfase_small"/>
</dbReference>
<dbReference type="Gene3D" id="3.40.640.10">
    <property type="entry name" value="Type I PLP-dependent aspartate aminotransferase-like (Major domain)"/>
    <property type="match status" value="1"/>
</dbReference>
<gene>
    <name evidence="5" type="ORF">P2G67_01755</name>
</gene>
<dbReference type="Gene3D" id="3.90.1150.10">
    <property type="entry name" value="Aspartate Aminotransferase, domain 1"/>
    <property type="match status" value="1"/>
</dbReference>
<dbReference type="Proteomes" id="UP001215503">
    <property type="component" value="Unassembled WGS sequence"/>
</dbReference>
<evidence type="ECO:0000313" key="5">
    <source>
        <dbReference type="EMBL" id="MDF2094697.1"/>
    </source>
</evidence>
<name>A0ABT5YID3_9PROT</name>
<dbReference type="InterPro" id="IPR015421">
    <property type="entry name" value="PyrdxlP-dep_Trfase_major"/>
</dbReference>
<dbReference type="InterPro" id="IPR049704">
    <property type="entry name" value="Aminotrans_3_PPA_site"/>
</dbReference>
<dbReference type="RefSeq" id="WP_275819406.1">
    <property type="nucleotide sequence ID" value="NZ_JARHUD010000001.1"/>
</dbReference>
<dbReference type="CDD" id="cd00610">
    <property type="entry name" value="OAT_like"/>
    <property type="match status" value="1"/>
</dbReference>
<evidence type="ECO:0000256" key="4">
    <source>
        <dbReference type="RuleBase" id="RU003560"/>
    </source>
</evidence>
<dbReference type="PROSITE" id="PS00600">
    <property type="entry name" value="AA_TRANSFER_CLASS_3"/>
    <property type="match status" value="1"/>
</dbReference>
<keyword evidence="3 4" id="KW-0663">Pyridoxal phosphate</keyword>
<dbReference type="Pfam" id="PF00202">
    <property type="entry name" value="Aminotran_3"/>
    <property type="match status" value="1"/>
</dbReference>